<proteinExistence type="predicted"/>
<reference evidence="2" key="1">
    <citation type="submission" date="2016-10" db="EMBL/GenBank/DDBJ databases">
        <authorList>
            <person name="Varghese N."/>
            <person name="Submissions S."/>
        </authorList>
    </citation>
    <scope>NUCLEOTIDE SEQUENCE [LARGE SCALE GENOMIC DNA]</scope>
    <source>
        <strain evidence="2">DSM 18579</strain>
    </source>
</reference>
<dbReference type="EMBL" id="FOHV01000001">
    <property type="protein sequence ID" value="SES63180.1"/>
    <property type="molecule type" value="Genomic_DNA"/>
</dbReference>
<dbReference type="OrthoDB" id="8617687at2"/>
<dbReference type="AlphaFoldDB" id="A0A1H9Y2Z7"/>
<name>A0A1H9Y2Z7_9GAMM</name>
<evidence type="ECO:0000313" key="2">
    <source>
        <dbReference type="Proteomes" id="UP000242642"/>
    </source>
</evidence>
<protein>
    <submittedName>
        <fullName evidence="1">Uncharacterized protein</fullName>
    </submittedName>
</protein>
<accession>A0A1H9Y2Z7</accession>
<dbReference type="RefSeq" id="WP_093316408.1">
    <property type="nucleotide sequence ID" value="NZ_FOHV01000001.1"/>
</dbReference>
<organism evidence="1 2">
    <name type="scientific">Thorsellia anophelis DSM 18579</name>
    <dbReference type="NCBI Taxonomy" id="1123402"/>
    <lineage>
        <taxon>Bacteria</taxon>
        <taxon>Pseudomonadati</taxon>
        <taxon>Pseudomonadota</taxon>
        <taxon>Gammaproteobacteria</taxon>
        <taxon>Enterobacterales</taxon>
        <taxon>Thorselliaceae</taxon>
        <taxon>Thorsellia</taxon>
    </lineage>
</organism>
<evidence type="ECO:0000313" key="1">
    <source>
        <dbReference type="EMBL" id="SES63180.1"/>
    </source>
</evidence>
<dbReference type="Proteomes" id="UP000242642">
    <property type="component" value="Unassembled WGS sequence"/>
</dbReference>
<gene>
    <name evidence="1" type="ORF">SAMN02583745_00023</name>
</gene>
<sequence>MDIIIKQPIHIAFETIEFDNHLPSVKFNILIRIDKFTYSCNIKTALWFECEQLDEFMVLLNKRQLASIRDMSNDFQLVLDPKSHTLKWLFRGDNVDSSIMNVSGSEKLTLDMYSHIYEAFNHYPKWW</sequence>
<keyword evidence="2" id="KW-1185">Reference proteome</keyword>